<dbReference type="FunFam" id="3.30.565.10:FF:000109">
    <property type="entry name" value="Related to MLH1-DNA mismatch repair protein"/>
    <property type="match status" value="1"/>
</dbReference>
<dbReference type="PANTHER" id="PTHR10073:SF12">
    <property type="entry name" value="DNA MISMATCH REPAIR PROTEIN MLH1"/>
    <property type="match status" value="1"/>
</dbReference>
<comment type="similarity">
    <text evidence="2">Belongs to the DNA mismatch repair MutL/HexB family.</text>
</comment>
<dbReference type="OrthoDB" id="10263226at2759"/>
<keyword evidence="3" id="KW-0227">DNA damage</keyword>
<dbReference type="FunFam" id="3.30.230.10:FF:000014">
    <property type="entry name" value="DNA mismatch repair protein Mlh1"/>
    <property type="match status" value="1"/>
</dbReference>
<dbReference type="GO" id="GO:0030983">
    <property type="term" value="F:mismatched DNA binding"/>
    <property type="evidence" value="ECO:0007669"/>
    <property type="project" value="InterPro"/>
</dbReference>
<dbReference type="EMBL" id="ULHB01000004">
    <property type="protein sequence ID" value="SYW75025.1"/>
    <property type="molecule type" value="Genomic_DNA"/>
</dbReference>
<comment type="subcellular location">
    <subcellularLocation>
        <location evidence="1">Nucleus</location>
    </subcellularLocation>
</comment>
<dbReference type="Proteomes" id="UP000658997">
    <property type="component" value="Unassembled WGS sequence"/>
</dbReference>
<dbReference type="InterPro" id="IPR032189">
    <property type="entry name" value="Mlh1_C"/>
</dbReference>
<feature type="compositionally biased region" description="Low complexity" evidence="6">
    <location>
        <begin position="396"/>
        <end position="409"/>
    </location>
</feature>
<evidence type="ECO:0000313" key="8">
    <source>
        <dbReference type="EMBL" id="SAM81705.1"/>
    </source>
</evidence>
<dbReference type="InterPro" id="IPR002099">
    <property type="entry name" value="MutL/Mlh/PMS"/>
</dbReference>
<feature type="compositionally biased region" description="Low complexity" evidence="6">
    <location>
        <begin position="424"/>
        <end position="435"/>
    </location>
</feature>
<dbReference type="InterPro" id="IPR020568">
    <property type="entry name" value="Ribosomal_Su5_D2-typ_SF"/>
</dbReference>
<organism evidence="8 10">
    <name type="scientific">Ustilago bromivora</name>
    <dbReference type="NCBI Taxonomy" id="307758"/>
    <lineage>
        <taxon>Eukaryota</taxon>
        <taxon>Fungi</taxon>
        <taxon>Dikarya</taxon>
        <taxon>Basidiomycota</taxon>
        <taxon>Ustilaginomycotina</taxon>
        <taxon>Ustilaginomycetes</taxon>
        <taxon>Ustilaginales</taxon>
        <taxon>Ustilaginaceae</taxon>
        <taxon>Ustilago</taxon>
    </lineage>
</organism>
<protein>
    <submittedName>
        <fullName evidence="9">Related to MLH1 - DNA mismatch repair protein</fullName>
    </submittedName>
    <submittedName>
        <fullName evidence="8">Related to MLH1-DNA mismatch repair protein</fullName>
    </submittedName>
</protein>
<dbReference type="Proteomes" id="UP000179920">
    <property type="component" value="Chromosome V"/>
</dbReference>
<gene>
    <name evidence="9" type="ORF">UBRO2_00435</name>
    <name evidence="8" type="ORF">UBRO_03183</name>
</gene>
<evidence type="ECO:0000259" key="7">
    <source>
        <dbReference type="SMART" id="SM01340"/>
    </source>
</evidence>
<accession>A0A1K0GP05</accession>
<evidence type="ECO:0000256" key="5">
    <source>
        <dbReference type="ARBA" id="ARBA00023242"/>
    </source>
</evidence>
<dbReference type="Gene3D" id="3.30.230.10">
    <property type="match status" value="1"/>
</dbReference>
<dbReference type="EMBL" id="LT558121">
    <property type="protein sequence ID" value="SAM81705.1"/>
    <property type="molecule type" value="Genomic_DNA"/>
</dbReference>
<dbReference type="InterPro" id="IPR014762">
    <property type="entry name" value="DNA_mismatch_repair_CS"/>
</dbReference>
<keyword evidence="5" id="KW-0539">Nucleus</keyword>
<reference evidence="9" key="3">
    <citation type="submission" date="2018-08" db="EMBL/GenBank/DDBJ databases">
        <authorList>
            <person name="Guldener U."/>
        </authorList>
    </citation>
    <scope>NUCLEOTIDE SEQUENCE</scope>
    <source>
        <strain evidence="9">UB2</strain>
    </source>
</reference>
<dbReference type="GO" id="GO:0005524">
    <property type="term" value="F:ATP binding"/>
    <property type="evidence" value="ECO:0007669"/>
    <property type="project" value="InterPro"/>
</dbReference>
<dbReference type="GO" id="GO:0061982">
    <property type="term" value="P:meiosis I cell cycle process"/>
    <property type="evidence" value="ECO:0007669"/>
    <property type="project" value="UniProtKB-ARBA"/>
</dbReference>
<dbReference type="AlphaFoldDB" id="A0A1K0GP05"/>
<evidence type="ECO:0000256" key="2">
    <source>
        <dbReference type="ARBA" id="ARBA00006082"/>
    </source>
</evidence>
<dbReference type="InterPro" id="IPR036890">
    <property type="entry name" value="HATPase_C_sf"/>
</dbReference>
<dbReference type="Pfam" id="PF13589">
    <property type="entry name" value="HATPase_c_3"/>
    <property type="match status" value="1"/>
</dbReference>
<dbReference type="GO" id="GO:0016887">
    <property type="term" value="F:ATP hydrolysis activity"/>
    <property type="evidence" value="ECO:0007669"/>
    <property type="project" value="InterPro"/>
</dbReference>
<dbReference type="GO" id="GO:0140664">
    <property type="term" value="F:ATP-dependent DNA damage sensor activity"/>
    <property type="evidence" value="ECO:0007669"/>
    <property type="project" value="InterPro"/>
</dbReference>
<dbReference type="SMART" id="SM01340">
    <property type="entry name" value="DNA_mis_repair"/>
    <property type="match status" value="1"/>
</dbReference>
<reference evidence="10" key="1">
    <citation type="submission" date="2016-04" db="EMBL/GenBank/DDBJ databases">
        <authorList>
            <person name="Guldener U."/>
            <person name="Guldener U."/>
        </authorList>
    </citation>
    <scope>NUCLEOTIDE SEQUENCE [LARGE SCALE GENOMIC DNA]</scope>
    <source>
        <strain evidence="10">UB2112</strain>
    </source>
</reference>
<dbReference type="CDD" id="cd03483">
    <property type="entry name" value="MutL_Trans_MLH1"/>
    <property type="match status" value="1"/>
</dbReference>
<proteinExistence type="inferred from homology"/>
<evidence type="ECO:0000313" key="10">
    <source>
        <dbReference type="Proteomes" id="UP000179920"/>
    </source>
</evidence>
<sequence length="850" mass="92329">MAGNDDHDIQLSPEAESSRYRPIKRLDESVVNRIAAGEIIHRPANALKELIENSLDAGATLIRITLKEGGIKTLQIQDNGSGIQPSDLPLLCERFATSKLRDFGDLESMSTFGFRGEALASISYVTASMNVVSKTRDQDCAFRAYYANGALAPPKPGQSSDPKQCAGTDGTLITAEDLFYNLPQRRRALCSPADEYNRALDVVSKYAVHYGGKGVGFVCRKAASNATDLNTPSSPTNTTLDAIRVLHGNAVARELVELKVVSDDQLGFSCQGWISGANWSSKRTTLLCFINNRLVDCPLLKRSIEAVYATLLPKGGHAWIYLAITINPANVDVNVHPTKKEVHFLNEDEIVERICQAAQERLAGANSSRTFAFSQAVLPVLSSDVGSSSAVARNPAASSWSAADSGGARSSDRDKRPALSETRSSSSSSVGSSSGANTTRKTDVPILSSKGYPRHLVRVDAKTRTLDAMFSSTSAKSTGKKRAFDGAATQESSIGTDAVIMEHDEPSASLQDPTSSRLGSSSYNNNNSYADSVCDPPPAAKPTWPTQMQSIRITDSDCSLTSVRQLRAQITKSQHNNLTEVVQNHTFVGVVDLQKGLSLIQHETRLLLVNHDALIREFAYQLILRQFGSLKRIRLDPAPSLDDLVRLGLEGVSGLPSGEKVKEMKEKVVNVLLEHADMLEEYFSLCFNVEQRTLEAVPSLIPGAGGCGVELDRLPMLLVRLAARVNWGDEEGCFDSFARQVSGACLPVAPLPPAVTTSTSTFCSASNSKPVSNASVEDENGCTSPSLVQLEAANKQEREEMQESAKRKIRNYWFNNMAKSRGRYIPSKQANKFVVQVANLPDLYRVFERC</sequence>
<dbReference type="PROSITE" id="PS00058">
    <property type="entry name" value="DNA_MISMATCH_REPAIR_1"/>
    <property type="match status" value="1"/>
</dbReference>
<feature type="region of interest" description="Disordered" evidence="6">
    <location>
        <begin position="396"/>
        <end position="449"/>
    </location>
</feature>
<evidence type="ECO:0000256" key="6">
    <source>
        <dbReference type="SAM" id="MobiDB-lite"/>
    </source>
</evidence>
<dbReference type="Pfam" id="PF01119">
    <property type="entry name" value="DNA_mis_repair"/>
    <property type="match status" value="1"/>
</dbReference>
<dbReference type="Pfam" id="PF16413">
    <property type="entry name" value="Mlh1_C"/>
    <property type="match status" value="1"/>
</dbReference>
<dbReference type="GO" id="GO:0032389">
    <property type="term" value="C:MutLalpha complex"/>
    <property type="evidence" value="ECO:0007669"/>
    <property type="project" value="TreeGrafter"/>
</dbReference>
<dbReference type="InterPro" id="IPR014721">
    <property type="entry name" value="Ribsml_uS5_D2-typ_fold_subgr"/>
</dbReference>
<evidence type="ECO:0000256" key="4">
    <source>
        <dbReference type="ARBA" id="ARBA00023204"/>
    </source>
</evidence>
<evidence type="ECO:0000313" key="9">
    <source>
        <dbReference type="EMBL" id="SYW75025.1"/>
    </source>
</evidence>
<dbReference type="InterPro" id="IPR038973">
    <property type="entry name" value="MutL/Mlh/Pms-like"/>
</dbReference>
<dbReference type="GO" id="GO:0006298">
    <property type="term" value="P:mismatch repair"/>
    <property type="evidence" value="ECO:0007669"/>
    <property type="project" value="InterPro"/>
</dbReference>
<dbReference type="PANTHER" id="PTHR10073">
    <property type="entry name" value="DNA MISMATCH REPAIR PROTEIN MLH, PMS, MUTL"/>
    <property type="match status" value="1"/>
</dbReference>
<dbReference type="CDD" id="cd16926">
    <property type="entry name" value="HATPase_MutL-MLH-PMS-like"/>
    <property type="match status" value="1"/>
</dbReference>
<evidence type="ECO:0000256" key="3">
    <source>
        <dbReference type="ARBA" id="ARBA00022763"/>
    </source>
</evidence>
<evidence type="ECO:0000256" key="1">
    <source>
        <dbReference type="ARBA" id="ARBA00004123"/>
    </source>
</evidence>
<dbReference type="SUPFAM" id="SSF55874">
    <property type="entry name" value="ATPase domain of HSP90 chaperone/DNA topoisomerase II/histidine kinase"/>
    <property type="match status" value="1"/>
</dbReference>
<dbReference type="Gene3D" id="3.30.565.10">
    <property type="entry name" value="Histidine kinase-like ATPase, C-terminal domain"/>
    <property type="match status" value="1"/>
</dbReference>
<keyword evidence="4" id="KW-0234">DNA repair</keyword>
<evidence type="ECO:0000313" key="11">
    <source>
        <dbReference type="Proteomes" id="UP000658997"/>
    </source>
</evidence>
<dbReference type="NCBIfam" id="TIGR00585">
    <property type="entry name" value="mutl"/>
    <property type="match status" value="1"/>
</dbReference>
<keyword evidence="11" id="KW-1185">Reference proteome</keyword>
<name>A0A1K0GP05_9BASI</name>
<dbReference type="SUPFAM" id="SSF54211">
    <property type="entry name" value="Ribosomal protein S5 domain 2-like"/>
    <property type="match status" value="1"/>
</dbReference>
<feature type="domain" description="DNA mismatch repair protein S5" evidence="7">
    <location>
        <begin position="243"/>
        <end position="363"/>
    </location>
</feature>
<dbReference type="InterPro" id="IPR013507">
    <property type="entry name" value="DNA_mismatch_S5_2-like"/>
</dbReference>
<reference evidence="8" key="2">
    <citation type="submission" date="2016-04" db="EMBL/GenBank/DDBJ databases">
        <authorList>
            <person name="Evans L.H."/>
            <person name="Alamgir A."/>
            <person name="Owens N."/>
            <person name="Weber N.D."/>
            <person name="Virtaneva K."/>
            <person name="Barbian K."/>
            <person name="Babar A."/>
            <person name="Rosenke K."/>
        </authorList>
    </citation>
    <scope>NUCLEOTIDE SEQUENCE</scope>
    <source>
        <strain evidence="8">UB2112</strain>
    </source>
</reference>